<evidence type="ECO:0000256" key="2">
    <source>
        <dbReference type="SAM" id="SignalP"/>
    </source>
</evidence>
<dbReference type="SMART" id="SM00028">
    <property type="entry name" value="TPR"/>
    <property type="match status" value="6"/>
</dbReference>
<feature type="signal peptide" evidence="2">
    <location>
        <begin position="1"/>
        <end position="24"/>
    </location>
</feature>
<reference evidence="3 4" key="1">
    <citation type="submission" date="2020-04" db="EMBL/GenBank/DDBJ databases">
        <title>Flammeovirga sp. SR4, a novel species isolated from seawater.</title>
        <authorList>
            <person name="Wang X."/>
        </authorList>
    </citation>
    <scope>NUCLEOTIDE SEQUENCE [LARGE SCALE GENOMIC DNA]</scope>
    <source>
        <strain evidence="3 4">ATCC 23126</strain>
    </source>
</reference>
<evidence type="ECO:0000313" key="3">
    <source>
        <dbReference type="EMBL" id="NME71359.1"/>
    </source>
</evidence>
<gene>
    <name evidence="3" type="ORF">HHU12_25560</name>
</gene>
<keyword evidence="1" id="KW-0802">TPR repeat</keyword>
<dbReference type="RefSeq" id="WP_169659576.1">
    <property type="nucleotide sequence ID" value="NZ_JABANE010000095.1"/>
</dbReference>
<organism evidence="3 4">
    <name type="scientific">Flammeovirga aprica JL-4</name>
    <dbReference type="NCBI Taxonomy" id="694437"/>
    <lineage>
        <taxon>Bacteria</taxon>
        <taxon>Pseudomonadati</taxon>
        <taxon>Bacteroidota</taxon>
        <taxon>Cytophagia</taxon>
        <taxon>Cytophagales</taxon>
        <taxon>Flammeovirgaceae</taxon>
        <taxon>Flammeovirga</taxon>
    </lineage>
</organism>
<sequence length="442" mass="51619">MRNYYFNFISCIILFICATTLTYAQNDAEDYYVKGEVFAETGKYDQAIMAYEVAIAKDSNNPKYLYKLGMVYLKSGKMNDAEQTFLKTIEVDENYIDAHLKLALLYKDKKDFDKCIKHLDQAYRVTTNEDKQLAYKTRIINILEMKNRFDEAGPHIEDAKKIAPNNNYILYMDAKYHNYITKNYELAKNSLQLAIAQMEEEKGKAHEHYYYELGVAHHSLEDYQNANIAFKEIRDDKLRNKLSAMTPEYLYQVASAYYQIYDLEEASTILHSIIKMNKSFEPAYDLLIELEENKLNRSEVIKLLEHKVSIQKDNTEKVKILADLIDFELKFGDFDNAFKHLEEFAQNGIPLPDVKFMEARAYHAVNNNEKAMALLEELINYNGPKVKYRSSFLLGTILIDEKKYKEAKLTFNQPFPAEFSIAAKEQLKLIKQKEKDVIVQNK</sequence>
<dbReference type="InterPro" id="IPR019734">
    <property type="entry name" value="TPR_rpt"/>
</dbReference>
<protein>
    <submittedName>
        <fullName evidence="3">Tetratricopeptide repeat protein</fullName>
    </submittedName>
</protein>
<evidence type="ECO:0000313" key="4">
    <source>
        <dbReference type="Proteomes" id="UP000576082"/>
    </source>
</evidence>
<dbReference type="AlphaFoldDB" id="A0A7X9RZ47"/>
<dbReference type="EMBL" id="JABANE010000095">
    <property type="protein sequence ID" value="NME71359.1"/>
    <property type="molecule type" value="Genomic_DNA"/>
</dbReference>
<dbReference type="Gene3D" id="1.25.40.10">
    <property type="entry name" value="Tetratricopeptide repeat domain"/>
    <property type="match status" value="2"/>
</dbReference>
<dbReference type="PANTHER" id="PTHR12558:SF13">
    <property type="entry name" value="CELL DIVISION CYCLE PROTEIN 27 HOMOLOG"/>
    <property type="match status" value="1"/>
</dbReference>
<dbReference type="Pfam" id="PF13414">
    <property type="entry name" value="TPR_11"/>
    <property type="match status" value="1"/>
</dbReference>
<dbReference type="PANTHER" id="PTHR12558">
    <property type="entry name" value="CELL DIVISION CYCLE 16,23,27"/>
    <property type="match status" value="1"/>
</dbReference>
<keyword evidence="4" id="KW-1185">Reference proteome</keyword>
<comment type="caution">
    <text evidence="3">The sequence shown here is derived from an EMBL/GenBank/DDBJ whole genome shotgun (WGS) entry which is preliminary data.</text>
</comment>
<name>A0A7X9RZ47_9BACT</name>
<dbReference type="Proteomes" id="UP000576082">
    <property type="component" value="Unassembled WGS sequence"/>
</dbReference>
<feature type="repeat" description="TPR" evidence="1">
    <location>
        <begin position="28"/>
        <end position="61"/>
    </location>
</feature>
<evidence type="ECO:0000256" key="1">
    <source>
        <dbReference type="PROSITE-ProRule" id="PRU00339"/>
    </source>
</evidence>
<proteinExistence type="predicted"/>
<dbReference type="SUPFAM" id="SSF48452">
    <property type="entry name" value="TPR-like"/>
    <property type="match status" value="1"/>
</dbReference>
<dbReference type="SUPFAM" id="SSF81901">
    <property type="entry name" value="HCP-like"/>
    <property type="match status" value="1"/>
</dbReference>
<feature type="chain" id="PRO_5030761109" evidence="2">
    <location>
        <begin position="25"/>
        <end position="442"/>
    </location>
</feature>
<keyword evidence="2" id="KW-0732">Signal</keyword>
<dbReference type="Pfam" id="PF13181">
    <property type="entry name" value="TPR_8"/>
    <property type="match status" value="1"/>
</dbReference>
<dbReference type="InterPro" id="IPR011990">
    <property type="entry name" value="TPR-like_helical_dom_sf"/>
</dbReference>
<feature type="repeat" description="TPR" evidence="1">
    <location>
        <begin position="62"/>
        <end position="95"/>
    </location>
</feature>
<accession>A0A7X9RZ47</accession>
<dbReference type="PROSITE" id="PS50005">
    <property type="entry name" value="TPR"/>
    <property type="match status" value="2"/>
</dbReference>